<dbReference type="Proteomes" id="UP000321275">
    <property type="component" value="Unassembled WGS sequence"/>
</dbReference>
<dbReference type="Pfam" id="PF08282">
    <property type="entry name" value="Hydrolase_3"/>
    <property type="match status" value="1"/>
</dbReference>
<dbReference type="SUPFAM" id="SSF56784">
    <property type="entry name" value="HAD-like"/>
    <property type="match status" value="1"/>
</dbReference>
<dbReference type="InterPro" id="IPR006379">
    <property type="entry name" value="HAD-SF_hydro_IIB"/>
</dbReference>
<dbReference type="AlphaFoldDB" id="A0A510X788"/>
<dbReference type="PANTHER" id="PTHR47267">
    <property type="match status" value="1"/>
</dbReference>
<protein>
    <recommendedName>
        <fullName evidence="8">Haloacid dehalogenase</fullName>
    </recommendedName>
</protein>
<dbReference type="CDD" id="cd07516">
    <property type="entry name" value="HAD_Pase"/>
    <property type="match status" value="1"/>
</dbReference>
<dbReference type="Gene3D" id="3.30.1240.10">
    <property type="match status" value="1"/>
</dbReference>
<proteinExistence type="inferred from homology"/>
<dbReference type="InterPro" id="IPR000150">
    <property type="entry name" value="Cof"/>
</dbReference>
<dbReference type="EMBL" id="BJUK01000005">
    <property type="protein sequence ID" value="GEK46325.1"/>
    <property type="molecule type" value="Genomic_DNA"/>
</dbReference>
<evidence type="ECO:0000256" key="4">
    <source>
        <dbReference type="ARBA" id="ARBA00022842"/>
    </source>
</evidence>
<evidence type="ECO:0000313" key="6">
    <source>
        <dbReference type="EMBL" id="GEK46325.1"/>
    </source>
</evidence>
<dbReference type="PANTHER" id="PTHR47267:SF2">
    <property type="entry name" value="HMP-PP PHOSPHATASE"/>
    <property type="match status" value="1"/>
</dbReference>
<dbReference type="NCBIfam" id="TIGR00099">
    <property type="entry name" value="Cof-subfamily"/>
    <property type="match status" value="1"/>
</dbReference>
<comment type="caution">
    <text evidence="6">The sequence shown here is derived from an EMBL/GenBank/DDBJ whole genome shotgun (WGS) entry which is preliminary data.</text>
</comment>
<evidence type="ECO:0000256" key="1">
    <source>
        <dbReference type="ARBA" id="ARBA00001946"/>
    </source>
</evidence>
<evidence type="ECO:0000256" key="3">
    <source>
        <dbReference type="ARBA" id="ARBA00022801"/>
    </source>
</evidence>
<dbReference type="Gene3D" id="3.40.50.1000">
    <property type="entry name" value="HAD superfamily/HAD-like"/>
    <property type="match status" value="1"/>
</dbReference>
<dbReference type="InterPro" id="IPR036412">
    <property type="entry name" value="HAD-like_sf"/>
</dbReference>
<name>A0A510X788_9GAMM</name>
<evidence type="ECO:0000256" key="5">
    <source>
        <dbReference type="ARBA" id="ARBA00034778"/>
    </source>
</evidence>
<dbReference type="SFLD" id="SFLDS00003">
    <property type="entry name" value="Haloacid_Dehalogenase"/>
    <property type="match status" value="1"/>
</dbReference>
<comment type="similarity">
    <text evidence="5">Belongs to the HAD-like hydrolase superfamily. Cof family.</text>
</comment>
<dbReference type="InterPro" id="IPR023214">
    <property type="entry name" value="HAD_sf"/>
</dbReference>
<gene>
    <name evidence="6" type="ORF">HPA02_06080</name>
</gene>
<keyword evidence="4" id="KW-0460">Magnesium</keyword>
<accession>A0A510X788</accession>
<dbReference type="GO" id="GO:0016791">
    <property type="term" value="F:phosphatase activity"/>
    <property type="evidence" value="ECO:0007669"/>
    <property type="project" value="UniProtKB-ARBA"/>
</dbReference>
<dbReference type="SFLD" id="SFLDG01140">
    <property type="entry name" value="C2.B:_Phosphomannomutase_and_P"/>
    <property type="match status" value="1"/>
</dbReference>
<comment type="cofactor">
    <cofactor evidence="1">
        <name>Mg(2+)</name>
        <dbReference type="ChEBI" id="CHEBI:18420"/>
    </cofactor>
</comment>
<keyword evidence="3" id="KW-0378">Hydrolase</keyword>
<organism evidence="6 7">
    <name type="scientific">Bisbaumannia pacifica</name>
    <dbReference type="NCBI Taxonomy" id="77098"/>
    <lineage>
        <taxon>Bacteria</taxon>
        <taxon>Pseudomonadati</taxon>
        <taxon>Pseudomonadota</taxon>
        <taxon>Gammaproteobacteria</taxon>
        <taxon>Oceanospirillales</taxon>
        <taxon>Halomonadaceae</taxon>
        <taxon>Bisbaumannia</taxon>
    </lineage>
</organism>
<evidence type="ECO:0008006" key="8">
    <source>
        <dbReference type="Google" id="ProtNLM"/>
    </source>
</evidence>
<keyword evidence="7" id="KW-1185">Reference proteome</keyword>
<keyword evidence="2" id="KW-0479">Metal-binding</keyword>
<reference evidence="6 7" key="1">
    <citation type="submission" date="2019-07" db="EMBL/GenBank/DDBJ databases">
        <title>Whole genome shotgun sequence of Halomonas pacifica NBRC 102220.</title>
        <authorList>
            <person name="Hosoyama A."/>
            <person name="Uohara A."/>
            <person name="Ohji S."/>
            <person name="Ichikawa N."/>
        </authorList>
    </citation>
    <scope>NUCLEOTIDE SEQUENCE [LARGE SCALE GENOMIC DNA]</scope>
    <source>
        <strain evidence="6 7">NBRC 102220</strain>
    </source>
</reference>
<dbReference type="GO" id="GO:0000287">
    <property type="term" value="F:magnesium ion binding"/>
    <property type="evidence" value="ECO:0007669"/>
    <property type="project" value="UniProtKB-ARBA"/>
</dbReference>
<evidence type="ECO:0000313" key="7">
    <source>
        <dbReference type="Proteomes" id="UP000321275"/>
    </source>
</evidence>
<dbReference type="NCBIfam" id="TIGR01484">
    <property type="entry name" value="HAD-SF-IIB"/>
    <property type="match status" value="1"/>
</dbReference>
<evidence type="ECO:0000256" key="2">
    <source>
        <dbReference type="ARBA" id="ARBA00022723"/>
    </source>
</evidence>
<sequence>MNRLSWDALLPGAPMTPRLIVSDLDGTLLGADHDLAPRTVEVLRALAERGHHLAFASGRHYRDMLAYRDRLGVPVHLISTNGAYLHDPAGRLLAARHLDAARARALIALERPAEVRLNLYRDDDWLIDAEAPRLLALHAATGFGYRVVAPDALDGERVGKVLYIGDPDHLARLEAQALAHHGEALHITYSTANALEIMAGGVNKGSALTALLERLGLAPEACLAFGDNLNDTEMLGLAGEAQVMANAHPELAGRVPEARRIGHHGEAAVAEWLSERFAL</sequence>